<proteinExistence type="predicted"/>
<organism evidence="1">
    <name type="scientific">Desulfofervidus auxilii</name>
    <dbReference type="NCBI Taxonomy" id="1621989"/>
    <lineage>
        <taxon>Bacteria</taxon>
        <taxon>Pseudomonadati</taxon>
        <taxon>Thermodesulfobacteriota</taxon>
        <taxon>Candidatus Desulfofervidia</taxon>
        <taxon>Candidatus Desulfofervidales</taxon>
        <taxon>Candidatus Desulfofervidaceae</taxon>
        <taxon>Candidatus Desulfofervidus</taxon>
    </lineage>
</organism>
<dbReference type="Gene3D" id="3.90.1720.10">
    <property type="entry name" value="endopeptidase domain like (from Nostoc punctiforme)"/>
    <property type="match status" value="1"/>
</dbReference>
<evidence type="ECO:0000313" key="1">
    <source>
        <dbReference type="EMBL" id="HDD44702.1"/>
    </source>
</evidence>
<name>A0A7C0U3G7_DESA2</name>
<sequence>MKKSKKIIKTLKKILRPGDVINISGHPKFYEFWLHIAYHYIRKTQKEVFGEKSRWTDTHTMMWFDGSAFSVEPPKAKMVPIEDFAFKEITIYRYTKRKFTAADIEIMWEGAKRILDTEYDFGQLLNILINTIAGYPFYEKYKFFDFGAKYKVCSVGVAAIYTYWRHKMEQKGEKIPRFFSKLNPNAWSKEFIKKFKQHGNRWDVENTFPANFANTQTHFDKEFINILFADKGEILYLLEI</sequence>
<comment type="caution">
    <text evidence="1">The sequence shown here is derived from an EMBL/GenBank/DDBJ whole genome shotgun (WGS) entry which is preliminary data.</text>
</comment>
<dbReference type="Proteomes" id="UP000886289">
    <property type="component" value="Unassembled WGS sequence"/>
</dbReference>
<gene>
    <name evidence="1" type="ORF">ENG63_07575</name>
</gene>
<protein>
    <submittedName>
        <fullName evidence="1">Uncharacterized protein</fullName>
    </submittedName>
</protein>
<dbReference type="AlphaFoldDB" id="A0A7C0U3G7"/>
<dbReference type="EMBL" id="DRBS01000282">
    <property type="protein sequence ID" value="HDD44702.1"/>
    <property type="molecule type" value="Genomic_DNA"/>
</dbReference>
<reference evidence="1" key="1">
    <citation type="journal article" date="2020" name="mSystems">
        <title>Genome- and Community-Level Interaction Insights into Carbon Utilization and Element Cycling Functions of Hydrothermarchaeota in Hydrothermal Sediment.</title>
        <authorList>
            <person name="Zhou Z."/>
            <person name="Liu Y."/>
            <person name="Xu W."/>
            <person name="Pan J."/>
            <person name="Luo Z.H."/>
            <person name="Li M."/>
        </authorList>
    </citation>
    <scope>NUCLEOTIDE SEQUENCE [LARGE SCALE GENOMIC DNA]</scope>
    <source>
        <strain evidence="1">HyVt-233</strain>
    </source>
</reference>
<accession>A0A7C0U3G7</accession>